<keyword evidence="9" id="KW-1185">Reference proteome</keyword>
<dbReference type="PANTHER" id="PTHR45629">
    <property type="entry name" value="SNF2/RAD54 FAMILY MEMBER"/>
    <property type="match status" value="1"/>
</dbReference>
<feature type="compositionally biased region" description="Polar residues" evidence="5">
    <location>
        <begin position="22"/>
        <end position="36"/>
    </location>
</feature>
<dbReference type="Pfam" id="PF00271">
    <property type="entry name" value="Helicase_C"/>
    <property type="match status" value="1"/>
</dbReference>
<dbReference type="InterPro" id="IPR000330">
    <property type="entry name" value="SNF2_N"/>
</dbReference>
<feature type="domain" description="Helicase ATP-binding" evidence="6">
    <location>
        <begin position="444"/>
        <end position="500"/>
    </location>
</feature>
<keyword evidence="2" id="KW-0378">Hydrolase</keyword>
<dbReference type="FunFam" id="3.40.50.300:FF:000332">
    <property type="entry name" value="DNA repair and recombination protein RAD54-like"/>
    <property type="match status" value="1"/>
</dbReference>
<feature type="region of interest" description="Disordered" evidence="5">
    <location>
        <begin position="1"/>
        <end position="47"/>
    </location>
</feature>
<dbReference type="Proteomes" id="UP000054248">
    <property type="component" value="Unassembled WGS sequence"/>
</dbReference>
<dbReference type="CDD" id="cd18793">
    <property type="entry name" value="SF2_C_SNF"/>
    <property type="match status" value="1"/>
</dbReference>
<dbReference type="Pfam" id="PF00176">
    <property type="entry name" value="SNF2-rel_dom"/>
    <property type="match status" value="2"/>
</dbReference>
<dbReference type="Gene3D" id="3.40.50.300">
    <property type="entry name" value="P-loop containing nucleotide triphosphate hydrolases"/>
    <property type="match status" value="1"/>
</dbReference>
<dbReference type="GO" id="GO:0000724">
    <property type="term" value="P:double-strand break repair via homologous recombination"/>
    <property type="evidence" value="ECO:0007669"/>
    <property type="project" value="TreeGrafter"/>
</dbReference>
<dbReference type="InterPro" id="IPR038718">
    <property type="entry name" value="SNF2-like_sf"/>
</dbReference>
<reference evidence="8 9" key="1">
    <citation type="submission" date="2014-04" db="EMBL/GenBank/DDBJ databases">
        <authorList>
            <consortium name="DOE Joint Genome Institute"/>
            <person name="Kuo A."/>
            <person name="Girlanda M."/>
            <person name="Perotto S."/>
            <person name="Kohler A."/>
            <person name="Nagy L.G."/>
            <person name="Floudas D."/>
            <person name="Copeland A."/>
            <person name="Barry K.W."/>
            <person name="Cichocki N."/>
            <person name="Veneault-Fourrey C."/>
            <person name="LaButti K."/>
            <person name="Lindquist E.A."/>
            <person name="Lipzen A."/>
            <person name="Lundell T."/>
            <person name="Morin E."/>
            <person name="Murat C."/>
            <person name="Sun H."/>
            <person name="Tunlid A."/>
            <person name="Henrissat B."/>
            <person name="Grigoriev I.V."/>
            <person name="Hibbett D.S."/>
            <person name="Martin F."/>
            <person name="Nordberg H.P."/>
            <person name="Cantor M.N."/>
            <person name="Hua S.X."/>
        </authorList>
    </citation>
    <scope>NUCLEOTIDE SEQUENCE [LARGE SCALE GENOMIC DNA]</scope>
    <source>
        <strain evidence="8 9">MUT 4182</strain>
    </source>
</reference>
<keyword evidence="1" id="KW-0547">Nucleotide-binding</keyword>
<organism evidence="8 9">
    <name type="scientific">Tulasnella calospora MUT 4182</name>
    <dbReference type="NCBI Taxonomy" id="1051891"/>
    <lineage>
        <taxon>Eukaryota</taxon>
        <taxon>Fungi</taxon>
        <taxon>Dikarya</taxon>
        <taxon>Basidiomycota</taxon>
        <taxon>Agaricomycotina</taxon>
        <taxon>Agaricomycetes</taxon>
        <taxon>Cantharellales</taxon>
        <taxon>Tulasnellaceae</taxon>
        <taxon>Tulasnella</taxon>
    </lineage>
</organism>
<dbReference type="STRING" id="1051891.A0A0C3Q0A5"/>
<accession>A0A0C3Q0A5</accession>
<feature type="region of interest" description="Disordered" evidence="5">
    <location>
        <begin position="855"/>
        <end position="909"/>
    </location>
</feature>
<dbReference type="GO" id="GO:0015616">
    <property type="term" value="F:DNA translocase activity"/>
    <property type="evidence" value="ECO:0007669"/>
    <property type="project" value="TreeGrafter"/>
</dbReference>
<reference evidence="9" key="2">
    <citation type="submission" date="2015-01" db="EMBL/GenBank/DDBJ databases">
        <title>Evolutionary Origins and Diversification of the Mycorrhizal Mutualists.</title>
        <authorList>
            <consortium name="DOE Joint Genome Institute"/>
            <consortium name="Mycorrhizal Genomics Consortium"/>
            <person name="Kohler A."/>
            <person name="Kuo A."/>
            <person name="Nagy L.G."/>
            <person name="Floudas D."/>
            <person name="Copeland A."/>
            <person name="Barry K.W."/>
            <person name="Cichocki N."/>
            <person name="Veneault-Fourrey C."/>
            <person name="LaButti K."/>
            <person name="Lindquist E.A."/>
            <person name="Lipzen A."/>
            <person name="Lundell T."/>
            <person name="Morin E."/>
            <person name="Murat C."/>
            <person name="Riley R."/>
            <person name="Ohm R."/>
            <person name="Sun H."/>
            <person name="Tunlid A."/>
            <person name="Henrissat B."/>
            <person name="Grigoriev I.V."/>
            <person name="Hibbett D.S."/>
            <person name="Martin F."/>
        </authorList>
    </citation>
    <scope>NUCLEOTIDE SEQUENCE [LARGE SCALE GENOMIC DNA]</scope>
    <source>
        <strain evidence="9">MUT 4182</strain>
    </source>
</reference>
<dbReference type="InterPro" id="IPR049730">
    <property type="entry name" value="SNF2/RAD54-like_C"/>
</dbReference>
<keyword evidence="4" id="KW-0067">ATP-binding</keyword>
<feature type="domain" description="Helicase C-terminal" evidence="7">
    <location>
        <begin position="656"/>
        <end position="816"/>
    </location>
</feature>
<keyword evidence="3" id="KW-0347">Helicase</keyword>
<dbReference type="PROSITE" id="PS51194">
    <property type="entry name" value="HELICASE_CTER"/>
    <property type="match status" value="1"/>
</dbReference>
<dbReference type="PROSITE" id="PS51192">
    <property type="entry name" value="HELICASE_ATP_BIND_1"/>
    <property type="match status" value="1"/>
</dbReference>
<dbReference type="HOGENOM" id="CLU_000315_10_1_1"/>
<dbReference type="SMART" id="SM00487">
    <property type="entry name" value="DEXDc"/>
    <property type="match status" value="1"/>
</dbReference>
<evidence type="ECO:0000256" key="4">
    <source>
        <dbReference type="ARBA" id="ARBA00022840"/>
    </source>
</evidence>
<feature type="compositionally biased region" description="Basic and acidic residues" evidence="5">
    <location>
        <begin position="855"/>
        <end position="868"/>
    </location>
</feature>
<dbReference type="OrthoDB" id="413460at2759"/>
<dbReference type="Gene3D" id="3.40.50.10810">
    <property type="entry name" value="Tandem AAA-ATPase domain"/>
    <property type="match status" value="2"/>
</dbReference>
<dbReference type="InterPro" id="IPR001650">
    <property type="entry name" value="Helicase_C-like"/>
</dbReference>
<dbReference type="InterPro" id="IPR027417">
    <property type="entry name" value="P-loop_NTPase"/>
</dbReference>
<feature type="region of interest" description="Disordered" evidence="5">
    <location>
        <begin position="306"/>
        <end position="329"/>
    </location>
</feature>
<feature type="compositionally biased region" description="Basic and acidic residues" evidence="5">
    <location>
        <begin position="314"/>
        <end position="326"/>
    </location>
</feature>
<evidence type="ECO:0000256" key="2">
    <source>
        <dbReference type="ARBA" id="ARBA00022801"/>
    </source>
</evidence>
<protein>
    <submittedName>
        <fullName evidence="8">Uncharacterized protein</fullName>
    </submittedName>
</protein>
<dbReference type="GO" id="GO:0007131">
    <property type="term" value="P:reciprocal meiotic recombination"/>
    <property type="evidence" value="ECO:0007669"/>
    <property type="project" value="TreeGrafter"/>
</dbReference>
<evidence type="ECO:0000256" key="3">
    <source>
        <dbReference type="ARBA" id="ARBA00022806"/>
    </source>
</evidence>
<evidence type="ECO:0000256" key="5">
    <source>
        <dbReference type="SAM" id="MobiDB-lite"/>
    </source>
</evidence>
<name>A0A0C3Q0A5_9AGAM</name>
<gene>
    <name evidence="8" type="ORF">M407DRAFT_218326</name>
</gene>
<dbReference type="InterPro" id="IPR050496">
    <property type="entry name" value="SNF2_RAD54_helicase_repair"/>
</dbReference>
<evidence type="ECO:0000259" key="7">
    <source>
        <dbReference type="PROSITE" id="PS51194"/>
    </source>
</evidence>
<evidence type="ECO:0000256" key="1">
    <source>
        <dbReference type="ARBA" id="ARBA00022741"/>
    </source>
</evidence>
<dbReference type="Gene3D" id="1.20.120.850">
    <property type="entry name" value="SWI2/SNF2 ATPases, N-terminal domain"/>
    <property type="match status" value="1"/>
</dbReference>
<dbReference type="GO" id="GO:0004386">
    <property type="term" value="F:helicase activity"/>
    <property type="evidence" value="ECO:0007669"/>
    <property type="project" value="UniProtKB-KW"/>
</dbReference>
<dbReference type="SUPFAM" id="SSF52540">
    <property type="entry name" value="P-loop containing nucleoside triphosphate hydrolases"/>
    <property type="match status" value="2"/>
</dbReference>
<proteinExistence type="predicted"/>
<evidence type="ECO:0000313" key="9">
    <source>
        <dbReference type="Proteomes" id="UP000054248"/>
    </source>
</evidence>
<dbReference type="SMART" id="SM00490">
    <property type="entry name" value="HELICc"/>
    <property type="match status" value="1"/>
</dbReference>
<sequence length="1005" mass="111219">MYSTKRKSTGNDDNPAPLKKVSTGSGLSHRNSVQQTPDPPPASTGPSQYWVVQWRKPQTKKHKTWDGDAVLHVQGGAAVLYNADDSSTLARAKISISVLNEEDEFGLGGKEIMLDRRISEEEFRSGSCFAGGTFAPSRPELSLKPLLQKSLPKPSKMLAPIFKVPKSVAKAKPLAESSAANPIIIDDDEPPNELELARSFWTCSWRKPQGKKNKTWDADGILAQEGLKITLLATDGRKVLGTSNWTGSKLESGHELFVGGKEVVLNDEISEENYRAGHLDPLTAPVSSSKFHGQKFVSMAMKNGSEGQVLSGSDRPKAGQPRHDPNAPDAIVMKEPSAAHRARHNKRNAPVVPVVIDPRIGRHLRPHQVDGVKFLYESVMGMRKHEGYGCILADEMGLGKTLQTVALIWTLLRRDHIQVFVGDKEKAQVKQFCNSADLKYCHPPIGLIICDEGHRLKSATTKTTKMFEHLTTKRRVILSGTPIQNDLKEFHAMVDFCNPGLLDEYKAFQKIFENPIVKSRAPDCREDIRTLGIARSDQLQEISKSFMLRRTADILSNYLPPKHEYVVFVKPTALQLSIFDAILKPEVVDDVVHGSMAKSLALIQLLTKVCNSPYLLRKLEGSATQASPPPNVKAALSLLPPSAGPEDFSLSGKLTFLGNLLDRIRNETEEKVVLVSNYTATLDVIEKFCTRKKYSYFRLDGTTKVDQRQSSVDEFNRSSQKGRFVFLLSTKAGGVGLNLIGASRLVLIDSDWNPAHDLQAMARIHRDGQKRPVFIYRLVTAGSIDEKIFQRQVTKIGLSDSLMATQAAETSDKASKDDFTPSQLKDLFTVNTRTACHTHELLECDCMSHFEKEQQERQAKEEASLERLDLEDDPFSDDDGDHCSDSDMEELPELPKGFVSATEVDPEKEERKLKKWKQNAGLAVLQEWAHINCLHGSAKDYIKDVLLQQLLPAGAGVNDNFGAFGNSTHISSPKPSNNDAHGLPGGTITFVFEKKGKPQMDLAAS</sequence>
<dbReference type="GO" id="GO:0016787">
    <property type="term" value="F:hydrolase activity"/>
    <property type="evidence" value="ECO:0007669"/>
    <property type="project" value="UniProtKB-KW"/>
</dbReference>
<dbReference type="EMBL" id="KN823140">
    <property type="protein sequence ID" value="KIO21365.1"/>
    <property type="molecule type" value="Genomic_DNA"/>
</dbReference>
<dbReference type="InterPro" id="IPR014001">
    <property type="entry name" value="Helicase_ATP-bd"/>
</dbReference>
<dbReference type="GO" id="GO:0005634">
    <property type="term" value="C:nucleus"/>
    <property type="evidence" value="ECO:0007669"/>
    <property type="project" value="TreeGrafter"/>
</dbReference>
<dbReference type="AlphaFoldDB" id="A0A0C3Q0A5"/>
<evidence type="ECO:0000259" key="6">
    <source>
        <dbReference type="PROSITE" id="PS51192"/>
    </source>
</evidence>
<feature type="compositionally biased region" description="Acidic residues" evidence="5">
    <location>
        <begin position="869"/>
        <end position="892"/>
    </location>
</feature>
<dbReference type="PANTHER" id="PTHR45629:SF7">
    <property type="entry name" value="DNA EXCISION REPAIR PROTEIN ERCC-6-RELATED"/>
    <property type="match status" value="1"/>
</dbReference>
<dbReference type="GO" id="GO:0005524">
    <property type="term" value="F:ATP binding"/>
    <property type="evidence" value="ECO:0007669"/>
    <property type="project" value="UniProtKB-KW"/>
</dbReference>
<evidence type="ECO:0000313" key="8">
    <source>
        <dbReference type="EMBL" id="KIO21365.1"/>
    </source>
</evidence>